<gene>
    <name evidence="2" type="ORF">A2161_02685</name>
</gene>
<dbReference type="SUPFAM" id="SSF51206">
    <property type="entry name" value="cAMP-binding domain-like"/>
    <property type="match status" value="2"/>
</dbReference>
<dbReference type="GO" id="GO:0034236">
    <property type="term" value="F:protein kinase A catalytic subunit binding"/>
    <property type="evidence" value="ECO:0007669"/>
    <property type="project" value="TreeGrafter"/>
</dbReference>
<dbReference type="Pfam" id="PF00027">
    <property type="entry name" value="cNMP_binding"/>
    <property type="match status" value="2"/>
</dbReference>
<dbReference type="GO" id="GO:0004862">
    <property type="term" value="F:cAMP-dependent protein kinase inhibitor activity"/>
    <property type="evidence" value="ECO:0007669"/>
    <property type="project" value="TreeGrafter"/>
</dbReference>
<organism evidence="2 3">
    <name type="scientific">Candidatus Schekmanbacteria bacterium RBG_13_48_7</name>
    <dbReference type="NCBI Taxonomy" id="1817878"/>
    <lineage>
        <taxon>Bacteria</taxon>
        <taxon>Candidatus Schekmaniibacteriota</taxon>
    </lineage>
</organism>
<feature type="domain" description="Cyclic nucleotide-binding" evidence="1">
    <location>
        <begin position="9"/>
        <end position="111"/>
    </location>
</feature>
<dbReference type="Proteomes" id="UP000179266">
    <property type="component" value="Unassembled WGS sequence"/>
</dbReference>
<dbReference type="PRINTS" id="PR00103">
    <property type="entry name" value="CAMPKINASE"/>
</dbReference>
<dbReference type="GO" id="GO:0005829">
    <property type="term" value="C:cytosol"/>
    <property type="evidence" value="ECO:0007669"/>
    <property type="project" value="TreeGrafter"/>
</dbReference>
<evidence type="ECO:0000313" key="3">
    <source>
        <dbReference type="Proteomes" id="UP000179266"/>
    </source>
</evidence>
<accession>A0A1F7S4C5</accession>
<dbReference type="AlphaFoldDB" id="A0A1F7S4C5"/>
<evidence type="ECO:0000313" key="2">
    <source>
        <dbReference type="EMBL" id="OGL48124.1"/>
    </source>
</evidence>
<protein>
    <recommendedName>
        <fullName evidence="1">Cyclic nucleotide-binding domain-containing protein</fullName>
    </recommendedName>
</protein>
<dbReference type="CDD" id="cd00038">
    <property type="entry name" value="CAP_ED"/>
    <property type="match status" value="1"/>
</dbReference>
<dbReference type="PANTHER" id="PTHR11635:SF152">
    <property type="entry name" value="CAMP-DEPENDENT PROTEIN KINASE TYPE I REGULATORY SUBUNIT-RELATED"/>
    <property type="match status" value="1"/>
</dbReference>
<dbReference type="InterPro" id="IPR000595">
    <property type="entry name" value="cNMP-bd_dom"/>
</dbReference>
<dbReference type="InterPro" id="IPR050503">
    <property type="entry name" value="cAMP-dep_PK_reg_su-like"/>
</dbReference>
<dbReference type="InterPro" id="IPR014710">
    <property type="entry name" value="RmlC-like_jellyroll"/>
</dbReference>
<sequence length="316" mass="36688">MTHLKRVEIFKPLNFHEWKTIEEISESRNLKAGDIIFEKEFFDKYLVCIEDGLLEMVPIDLAPPVPLAKFYKGSIIGEERLFTQNVPSIGVMVERDSNILIIPKRDLKHLFKYSHRMLLKFLHIFSFSLSDKIRKVNTTLFDLLKNPVFSHHKTFHDPDEMSQTDRSAVCDTPKVESKILAKIKTMSSHKRFIKHHKIFLEGEYGDLMYIIEKGSVRIFKQRENRTRQTIADLGAGDFFGEMAFVDELPRSASAIVTSEYVELIVIPRKMMKKILNCGEFLGFNFLSLICNILSLRFKCTVERIYQSTGYPNPLLS</sequence>
<dbReference type="PANTHER" id="PTHR11635">
    <property type="entry name" value="CAMP-DEPENDENT PROTEIN KINASE REGULATORY CHAIN"/>
    <property type="match status" value="1"/>
</dbReference>
<dbReference type="InterPro" id="IPR018490">
    <property type="entry name" value="cNMP-bd_dom_sf"/>
</dbReference>
<reference evidence="2 3" key="1">
    <citation type="journal article" date="2016" name="Nat. Commun.">
        <title>Thousands of microbial genomes shed light on interconnected biogeochemical processes in an aquifer system.</title>
        <authorList>
            <person name="Anantharaman K."/>
            <person name="Brown C.T."/>
            <person name="Hug L.A."/>
            <person name="Sharon I."/>
            <person name="Castelle C.J."/>
            <person name="Probst A.J."/>
            <person name="Thomas B.C."/>
            <person name="Singh A."/>
            <person name="Wilkins M.J."/>
            <person name="Karaoz U."/>
            <person name="Brodie E.L."/>
            <person name="Williams K.H."/>
            <person name="Hubbard S.S."/>
            <person name="Banfield J.F."/>
        </authorList>
    </citation>
    <scope>NUCLEOTIDE SEQUENCE [LARGE SCALE GENOMIC DNA]</scope>
</reference>
<name>A0A1F7S4C5_9BACT</name>
<dbReference type="EMBL" id="MGDD01000045">
    <property type="protein sequence ID" value="OGL48124.1"/>
    <property type="molecule type" value="Genomic_DNA"/>
</dbReference>
<comment type="caution">
    <text evidence="2">The sequence shown here is derived from an EMBL/GenBank/DDBJ whole genome shotgun (WGS) entry which is preliminary data.</text>
</comment>
<evidence type="ECO:0000259" key="1">
    <source>
        <dbReference type="PROSITE" id="PS50042"/>
    </source>
</evidence>
<dbReference type="GO" id="GO:0005952">
    <property type="term" value="C:cAMP-dependent protein kinase complex"/>
    <property type="evidence" value="ECO:0007669"/>
    <property type="project" value="InterPro"/>
</dbReference>
<proteinExistence type="predicted"/>
<feature type="domain" description="Cyclic nucleotide-binding" evidence="1">
    <location>
        <begin position="198"/>
        <end position="275"/>
    </location>
</feature>
<dbReference type="Gene3D" id="2.60.120.10">
    <property type="entry name" value="Jelly Rolls"/>
    <property type="match status" value="2"/>
</dbReference>
<dbReference type="SMART" id="SM00100">
    <property type="entry name" value="cNMP"/>
    <property type="match status" value="2"/>
</dbReference>
<dbReference type="PROSITE" id="PS50042">
    <property type="entry name" value="CNMP_BINDING_3"/>
    <property type="match status" value="2"/>
</dbReference>
<dbReference type="GO" id="GO:0030552">
    <property type="term" value="F:cAMP binding"/>
    <property type="evidence" value="ECO:0007669"/>
    <property type="project" value="TreeGrafter"/>
</dbReference>